<evidence type="ECO:0000313" key="3">
    <source>
        <dbReference type="EMBL" id="AKP33847.1"/>
    </source>
</evidence>
<protein>
    <submittedName>
        <fullName evidence="4">Colicin-E2 immunity protein</fullName>
    </submittedName>
</protein>
<proteinExistence type="inferred from homology"/>
<dbReference type="GO" id="GO:0030153">
    <property type="term" value="P:bacteriocin immunity"/>
    <property type="evidence" value="ECO:0007669"/>
    <property type="project" value="UniProtKB-KW"/>
</dbReference>
<evidence type="ECO:0000313" key="5">
    <source>
        <dbReference type="Proteomes" id="UP000040088"/>
    </source>
</evidence>
<dbReference type="Pfam" id="PF01320">
    <property type="entry name" value="Colicin_Pyocin"/>
    <property type="match status" value="1"/>
</dbReference>
<dbReference type="EMBL" id="CQEM01000015">
    <property type="protein sequence ID" value="CNL50250.1"/>
    <property type="molecule type" value="Genomic_DNA"/>
</dbReference>
<dbReference type="RefSeq" id="WP_048618810.1">
    <property type="nucleotide sequence ID" value="NZ_CABHQI010000143.1"/>
</dbReference>
<accession>A0A0T9UL75</accession>
<dbReference type="InterPro" id="IPR000290">
    <property type="entry name" value="Colicin_pyocin"/>
</dbReference>
<dbReference type="Gene3D" id="1.10.1200.20">
    <property type="entry name" value="Colicin E immunity protein"/>
    <property type="match status" value="1"/>
</dbReference>
<gene>
    <name evidence="4" type="primary">imm2</name>
    <name evidence="3" type="ORF">ACZ76_09985</name>
    <name evidence="4" type="ORF">ERS008460_03034</name>
</gene>
<organism evidence="4 5">
    <name type="scientific">Yersinia aleksiciae</name>
    <dbReference type="NCBI Taxonomy" id="263819"/>
    <lineage>
        <taxon>Bacteria</taxon>
        <taxon>Pseudomonadati</taxon>
        <taxon>Pseudomonadota</taxon>
        <taxon>Gammaproteobacteria</taxon>
        <taxon>Enterobacterales</taxon>
        <taxon>Yersiniaceae</taxon>
        <taxon>Yersinia</taxon>
    </lineage>
</organism>
<evidence type="ECO:0000313" key="4">
    <source>
        <dbReference type="EMBL" id="CNL50250.1"/>
    </source>
</evidence>
<dbReference type="KEGG" id="yak:ACZ76_09985"/>
<dbReference type="AlphaFoldDB" id="A0A0T9UL75"/>
<dbReference type="EMBL" id="CP011975">
    <property type="protein sequence ID" value="AKP33847.1"/>
    <property type="molecule type" value="Genomic_DNA"/>
</dbReference>
<dbReference type="GO" id="GO:0015643">
    <property type="term" value="F:toxic substance binding"/>
    <property type="evidence" value="ECO:0007669"/>
    <property type="project" value="InterPro"/>
</dbReference>
<dbReference type="CDD" id="cd16363">
    <property type="entry name" value="Col_Im_like"/>
    <property type="match status" value="1"/>
</dbReference>
<evidence type="ECO:0000313" key="6">
    <source>
        <dbReference type="Proteomes" id="UP000069914"/>
    </source>
</evidence>
<dbReference type="SUPFAM" id="SSF47345">
    <property type="entry name" value="Colicin E immunity proteins"/>
    <property type="match status" value="1"/>
</dbReference>
<dbReference type="Proteomes" id="UP000040088">
    <property type="component" value="Unassembled WGS sequence"/>
</dbReference>
<dbReference type="GeneID" id="61903509"/>
<sequence>MGNKKLSDYTELEFLDFLTDIYYVNKVVFPTENAHSAAVAEFENLTEHPDGSDLFYYPNSDREDSPEGILAEIKKWRAENGKPGFKE</sequence>
<comment type="similarity">
    <text evidence="1">Belongs to the colicins ColE2/ColE8/ColE9 and pyocins S1/S2 family.</text>
</comment>
<dbReference type="Proteomes" id="UP000069914">
    <property type="component" value="Chromosome"/>
</dbReference>
<name>A0A0T9UL75_YERAE</name>
<dbReference type="OrthoDB" id="6810874at2"/>
<reference evidence="3 6" key="1">
    <citation type="journal article" date="2015" name="Genome Announc.">
        <title>De Novo Genome Sequence of Yersinia aleksiciae Y159T.</title>
        <authorList>
            <person name="Sprague L.D."/>
            <person name="Neubauer H."/>
        </authorList>
    </citation>
    <scope>NUCLEOTIDE SEQUENCE [LARGE SCALE GENOMIC DNA]</scope>
    <source>
        <strain evidence="3 6">159</strain>
    </source>
</reference>
<dbReference type="PRINTS" id="PR01299">
    <property type="entry name" value="PYOCIN"/>
</dbReference>
<evidence type="ECO:0000256" key="1">
    <source>
        <dbReference type="ARBA" id="ARBA00009346"/>
    </source>
</evidence>
<reference evidence="5" key="2">
    <citation type="submission" date="2015-03" db="EMBL/GenBank/DDBJ databases">
        <authorList>
            <consortium name="Pathogen Informatics"/>
        </authorList>
    </citation>
    <scope>NUCLEOTIDE SEQUENCE [LARGE SCALE GENOMIC DNA]</scope>
    <source>
        <strain evidence="5">IP27925</strain>
    </source>
</reference>
<keyword evidence="6" id="KW-1185">Reference proteome</keyword>
<dbReference type="InterPro" id="IPR035900">
    <property type="entry name" value="Colicin_E_sf"/>
</dbReference>
<evidence type="ECO:0000256" key="2">
    <source>
        <dbReference type="ARBA" id="ARBA00023025"/>
    </source>
</evidence>
<reference evidence="4" key="3">
    <citation type="submission" date="2015-03" db="EMBL/GenBank/DDBJ databases">
        <authorList>
            <person name="Murphy D."/>
        </authorList>
    </citation>
    <scope>NUCLEOTIDE SEQUENCE [LARGE SCALE GENOMIC DNA]</scope>
    <source>
        <strain evidence="4">IP27925</strain>
    </source>
</reference>
<keyword evidence="2" id="KW-0079">Bacteriocin immunity</keyword>